<feature type="coiled-coil region" evidence="1">
    <location>
        <begin position="22"/>
        <end position="63"/>
    </location>
</feature>
<protein>
    <submittedName>
        <fullName evidence="2">Uncharacterized protein</fullName>
    </submittedName>
</protein>
<evidence type="ECO:0000313" key="3">
    <source>
        <dbReference type="Proteomes" id="UP000547209"/>
    </source>
</evidence>
<dbReference type="Proteomes" id="UP000547209">
    <property type="component" value="Unassembled WGS sequence"/>
</dbReference>
<accession>A0A7X0RLF9</accession>
<gene>
    <name evidence="2" type="ORF">H7C19_03120</name>
</gene>
<evidence type="ECO:0000256" key="1">
    <source>
        <dbReference type="SAM" id="Coils"/>
    </source>
</evidence>
<organism evidence="2 3">
    <name type="scientific">Cohnella nanjingensis</name>
    <dbReference type="NCBI Taxonomy" id="1387779"/>
    <lineage>
        <taxon>Bacteria</taxon>
        <taxon>Bacillati</taxon>
        <taxon>Bacillota</taxon>
        <taxon>Bacilli</taxon>
        <taxon>Bacillales</taxon>
        <taxon>Paenibacillaceae</taxon>
        <taxon>Cohnella</taxon>
    </lineage>
</organism>
<dbReference type="RefSeq" id="WP_185141120.1">
    <property type="nucleotide sequence ID" value="NZ_JACJVP010000004.1"/>
</dbReference>
<keyword evidence="3" id="KW-1185">Reference proteome</keyword>
<evidence type="ECO:0000313" key="2">
    <source>
        <dbReference type="EMBL" id="MBB6669672.1"/>
    </source>
</evidence>
<name>A0A7X0RLF9_9BACL</name>
<proteinExistence type="predicted"/>
<sequence>MNEPIHANPSASASHRRSAEVHSLLEALIAKREEEVAEIEELVERYERRLRMEEQAYRSMSALRRMFNGKKPDHHLAVEYIHYVKKPMEKVRQLRAEIARYEAMRDGSAPADLPDWL</sequence>
<reference evidence="2 3" key="1">
    <citation type="submission" date="2020-08" db="EMBL/GenBank/DDBJ databases">
        <title>Cohnella phylogeny.</title>
        <authorList>
            <person name="Dunlap C."/>
        </authorList>
    </citation>
    <scope>NUCLEOTIDE SEQUENCE [LARGE SCALE GENOMIC DNA]</scope>
    <source>
        <strain evidence="2 3">DSM 28246</strain>
    </source>
</reference>
<dbReference type="AlphaFoldDB" id="A0A7X0RLF9"/>
<comment type="caution">
    <text evidence="2">The sequence shown here is derived from an EMBL/GenBank/DDBJ whole genome shotgun (WGS) entry which is preliminary data.</text>
</comment>
<keyword evidence="1" id="KW-0175">Coiled coil</keyword>
<dbReference type="EMBL" id="JACJVP010000004">
    <property type="protein sequence ID" value="MBB6669672.1"/>
    <property type="molecule type" value="Genomic_DNA"/>
</dbReference>